<feature type="compositionally biased region" description="Acidic residues" evidence="1">
    <location>
        <begin position="1"/>
        <end position="16"/>
    </location>
</feature>
<evidence type="ECO:0000313" key="3">
    <source>
        <dbReference type="EMBL" id="OMD41009.1"/>
    </source>
</evidence>
<keyword evidence="2" id="KW-0812">Transmembrane</keyword>
<sequence>MIGTNDDQEITIDEDPLPLGPVTTPSPVQPTPETTPATDPVPAPVPDEEIVLDEEIPLGPVDPAESLPQTGEASPAPYYITGLAIAGVGLLLSRTARTSRRKR</sequence>
<comment type="caution">
    <text evidence="3">The sequence shown here is derived from an EMBL/GenBank/DDBJ whole genome shotgun (WGS) entry which is preliminary data.</text>
</comment>
<evidence type="ECO:0000256" key="1">
    <source>
        <dbReference type="SAM" id="MobiDB-lite"/>
    </source>
</evidence>
<accession>A0ABX3H2M5</accession>
<name>A0ABX3H2M5_PAEBO</name>
<organism evidence="3 4">
    <name type="scientific">Paenibacillus borealis</name>
    <dbReference type="NCBI Taxonomy" id="160799"/>
    <lineage>
        <taxon>Bacteria</taxon>
        <taxon>Bacillati</taxon>
        <taxon>Bacillota</taxon>
        <taxon>Bacilli</taxon>
        <taxon>Bacillales</taxon>
        <taxon>Paenibacillaceae</taxon>
        <taxon>Paenibacillus</taxon>
    </lineage>
</organism>
<proteinExistence type="predicted"/>
<keyword evidence="4" id="KW-1185">Reference proteome</keyword>
<dbReference type="NCBIfam" id="TIGR01167">
    <property type="entry name" value="LPXTG_anchor"/>
    <property type="match status" value="1"/>
</dbReference>
<dbReference type="EMBL" id="MPTB01000048">
    <property type="protein sequence ID" value="OMD41009.1"/>
    <property type="molecule type" value="Genomic_DNA"/>
</dbReference>
<gene>
    <name evidence="3" type="ORF">BSK56_27835</name>
</gene>
<feature type="transmembrane region" description="Helical" evidence="2">
    <location>
        <begin position="76"/>
        <end position="93"/>
    </location>
</feature>
<protein>
    <recommendedName>
        <fullName evidence="5">Gram-positive cocci surface proteins LPxTG domain-containing protein</fullName>
    </recommendedName>
</protein>
<keyword evidence="2" id="KW-1133">Transmembrane helix</keyword>
<dbReference type="Proteomes" id="UP000187412">
    <property type="component" value="Unassembled WGS sequence"/>
</dbReference>
<evidence type="ECO:0000313" key="4">
    <source>
        <dbReference type="Proteomes" id="UP000187412"/>
    </source>
</evidence>
<evidence type="ECO:0000256" key="2">
    <source>
        <dbReference type="SAM" id="Phobius"/>
    </source>
</evidence>
<keyword evidence="2" id="KW-0472">Membrane</keyword>
<feature type="region of interest" description="Disordered" evidence="1">
    <location>
        <begin position="1"/>
        <end position="47"/>
    </location>
</feature>
<feature type="compositionally biased region" description="Low complexity" evidence="1">
    <location>
        <begin position="21"/>
        <end position="38"/>
    </location>
</feature>
<reference evidence="3 4" key="1">
    <citation type="submission" date="2016-10" db="EMBL/GenBank/DDBJ databases">
        <title>Paenibacillus species isolates.</title>
        <authorList>
            <person name="Beno S.M."/>
        </authorList>
    </citation>
    <scope>NUCLEOTIDE SEQUENCE [LARGE SCALE GENOMIC DNA]</scope>
    <source>
        <strain evidence="3 4">FSL H7-0744</strain>
    </source>
</reference>
<evidence type="ECO:0008006" key="5">
    <source>
        <dbReference type="Google" id="ProtNLM"/>
    </source>
</evidence>